<dbReference type="Pfam" id="PF12796">
    <property type="entry name" value="Ank_2"/>
    <property type="match status" value="1"/>
</dbReference>
<dbReference type="Pfam" id="PF00856">
    <property type="entry name" value="SET"/>
    <property type="match status" value="1"/>
</dbReference>
<dbReference type="SUPFAM" id="SSF82199">
    <property type="entry name" value="SET domain"/>
    <property type="match status" value="1"/>
</dbReference>
<dbReference type="PROSITE" id="PS50867">
    <property type="entry name" value="PRE_SET"/>
    <property type="match status" value="1"/>
</dbReference>
<evidence type="ECO:0000256" key="2">
    <source>
        <dbReference type="ARBA" id="ARBA00022454"/>
    </source>
</evidence>
<evidence type="ECO:0000256" key="5">
    <source>
        <dbReference type="PROSITE-ProRule" id="PRU00023"/>
    </source>
</evidence>
<dbReference type="PANTHER" id="PTHR46307">
    <property type="entry name" value="G9A, ISOFORM B"/>
    <property type="match status" value="1"/>
</dbReference>
<accession>A0ABN8L6W7</accession>
<comment type="subcellular location">
    <subcellularLocation>
        <location evidence="1">Chromosome</location>
    </subcellularLocation>
</comment>
<feature type="region of interest" description="Disordered" evidence="6">
    <location>
        <begin position="183"/>
        <end position="214"/>
    </location>
</feature>
<evidence type="ECO:0000259" key="7">
    <source>
        <dbReference type="PROSITE" id="PS50280"/>
    </source>
</evidence>
<dbReference type="SUPFAM" id="SSF48403">
    <property type="entry name" value="Ankyrin repeat"/>
    <property type="match status" value="2"/>
</dbReference>
<feature type="repeat" description="ANK" evidence="5">
    <location>
        <begin position="673"/>
        <end position="705"/>
    </location>
</feature>
<dbReference type="SMART" id="SM00317">
    <property type="entry name" value="SET"/>
    <property type="match status" value="1"/>
</dbReference>
<dbReference type="Pfam" id="PF21533">
    <property type="entry name" value="EHMT1-2_CRR"/>
    <property type="match status" value="1"/>
</dbReference>
<feature type="repeat" description="ANK" evidence="5">
    <location>
        <begin position="861"/>
        <end position="885"/>
    </location>
</feature>
<dbReference type="EMBL" id="OU963898">
    <property type="protein sequence ID" value="CAH2989764.1"/>
    <property type="molecule type" value="Genomic_DNA"/>
</dbReference>
<feature type="region of interest" description="Disordered" evidence="6">
    <location>
        <begin position="1"/>
        <end position="155"/>
    </location>
</feature>
<dbReference type="InterPro" id="IPR043550">
    <property type="entry name" value="EHMT1/EHMT2"/>
</dbReference>
<evidence type="ECO:0000256" key="4">
    <source>
        <dbReference type="ARBA" id="ARBA00022691"/>
    </source>
</evidence>
<dbReference type="CDD" id="cd20905">
    <property type="entry name" value="EHMT_ZBD"/>
    <property type="match status" value="1"/>
</dbReference>
<feature type="region of interest" description="Disordered" evidence="6">
    <location>
        <begin position="810"/>
        <end position="836"/>
    </location>
</feature>
<dbReference type="Gene3D" id="2.170.270.10">
    <property type="entry name" value="SET domain"/>
    <property type="match status" value="1"/>
</dbReference>
<evidence type="ECO:0000259" key="8">
    <source>
        <dbReference type="PROSITE" id="PS50867"/>
    </source>
</evidence>
<dbReference type="Proteomes" id="UP001153292">
    <property type="component" value="Chromosome 5"/>
</dbReference>
<dbReference type="Gene3D" id="1.25.40.20">
    <property type="entry name" value="Ankyrin repeat-containing domain"/>
    <property type="match status" value="2"/>
</dbReference>
<evidence type="ECO:0000313" key="9">
    <source>
        <dbReference type="EMBL" id="CAH2989764.1"/>
    </source>
</evidence>
<feature type="region of interest" description="Disordered" evidence="6">
    <location>
        <begin position="318"/>
        <end position="421"/>
    </location>
</feature>
<feature type="compositionally biased region" description="Basic and acidic residues" evidence="6">
    <location>
        <begin position="745"/>
        <end position="772"/>
    </location>
</feature>
<feature type="region of interest" description="Disordered" evidence="6">
    <location>
        <begin position="725"/>
        <end position="791"/>
    </location>
</feature>
<feature type="compositionally biased region" description="Basic and acidic residues" evidence="6">
    <location>
        <begin position="70"/>
        <end position="80"/>
    </location>
</feature>
<proteinExistence type="predicted"/>
<keyword evidence="2" id="KW-0158">Chromosome</keyword>
<feature type="compositionally biased region" description="Acidic residues" evidence="6">
    <location>
        <begin position="259"/>
        <end position="297"/>
    </location>
</feature>
<evidence type="ECO:0000256" key="1">
    <source>
        <dbReference type="ARBA" id="ARBA00004286"/>
    </source>
</evidence>
<keyword evidence="3" id="KW-0489">Methyltransferase</keyword>
<reference evidence="9" key="1">
    <citation type="submission" date="2021-12" db="EMBL/GenBank/DDBJ databases">
        <authorList>
            <person name="King R."/>
        </authorList>
    </citation>
    <scope>NUCLEOTIDE SEQUENCE</scope>
</reference>
<dbReference type="PROSITE" id="PS50280">
    <property type="entry name" value="SET"/>
    <property type="match status" value="1"/>
</dbReference>
<evidence type="ECO:0008006" key="11">
    <source>
        <dbReference type="Google" id="ProtNLM"/>
    </source>
</evidence>
<dbReference type="InterPro" id="IPR046341">
    <property type="entry name" value="SET_dom_sf"/>
</dbReference>
<dbReference type="InterPro" id="IPR001214">
    <property type="entry name" value="SET_dom"/>
</dbReference>
<dbReference type="InterPro" id="IPR007728">
    <property type="entry name" value="Pre-SET_dom"/>
</dbReference>
<dbReference type="Pfam" id="PF00023">
    <property type="entry name" value="Ank"/>
    <property type="match status" value="1"/>
</dbReference>
<keyword evidence="10" id="KW-1185">Reference proteome</keyword>
<dbReference type="PROSITE" id="PS50088">
    <property type="entry name" value="ANK_REPEAT"/>
    <property type="match status" value="4"/>
</dbReference>
<dbReference type="Pfam" id="PF05033">
    <property type="entry name" value="Pre-SET"/>
    <property type="match status" value="1"/>
</dbReference>
<evidence type="ECO:0000313" key="10">
    <source>
        <dbReference type="Proteomes" id="UP001153292"/>
    </source>
</evidence>
<feature type="repeat" description="ANK" evidence="5">
    <location>
        <begin position="962"/>
        <end position="994"/>
    </location>
</feature>
<feature type="compositionally biased region" description="Acidic residues" evidence="6">
    <location>
        <begin position="397"/>
        <end position="407"/>
    </location>
</feature>
<feature type="compositionally biased region" description="Polar residues" evidence="6">
    <location>
        <begin position="195"/>
        <end position="209"/>
    </location>
</feature>
<feature type="domain" description="Pre-SET" evidence="8">
    <location>
        <begin position="1080"/>
        <end position="1142"/>
    </location>
</feature>
<feature type="compositionally biased region" description="Basic and acidic residues" evidence="6">
    <location>
        <begin position="725"/>
        <end position="739"/>
    </location>
</feature>
<dbReference type="PROSITE" id="PS50297">
    <property type="entry name" value="ANK_REP_REGION"/>
    <property type="match status" value="3"/>
</dbReference>
<sequence length="1306" mass="144187">MQTEEDCTSVTLKKKNDNKGQHTSDNNSVVSQTDSKKGEKSDGEDPKPRIVLTFRSEKSGAKSSNMKIVPNDEKHEECSPRRSSRTRGKWEWSDEADSSASPKKDKDTSQPVSENDEGSDSSRSATASKRPTRRGTHVPYETPTTTQRLSRRIKPTAKILANEELRIGLESQNNARLGIQIEKPEDGVKTRRSARPTQSGLEQSTSSVLSKKDTKNIKAIDVEEIVDDDSNSEDKQDPSTVMKLKHLCELGLKAINTDSMEEENDDEMEVDEEVDEYEEEEEDEVDLEDEDEMDDDSEEVISKLLEADEDSSEDFLCTLGSSKSKRPRRSTRLCSSYGGQDVETQSPLPEDDDQKEYCPPSKRNRSRRRVEHSETEQEDEGSRSRRLKSRAIKNEDVQSEAELEDNNSEPAGGDEGTEAACPDDESTIVATCYCETPSNVHAAPSELTEPVFCQAVETVDGARVGCSHAALRARDGALEAMLRAGPRSPYLLTCRLHAAQLRRHMACPACGLFCTQGIFYQCSLGHLFHLECGLPYNESVKPRPGCPHCGVRSYRWQPVNTQCHKVKLRMQCSNKRVYLPDQREQCTQAYLSFSSTEPPQTDQMPLIPDDLLPAMSIDLKSLCLKKDDNTDPESVIEAAQKLCDAIIAMEPVEQLISKITCPAVVNEQLPSLGGGSSVHAAATRGYVAALHALRCAGADIDALDNGLRTPLMAAIHALLVKPENKIDDNNDKTTDKDITEESDIKEELEPKEVVADVEEDKKDSISENKDSETVTALLDKTDTDEENKKSADKEILEDIDIKQELRLNEETTEKQDLDEEKKDSISEKKEDEIEKGSDEDLMKCIRYLIAAGCDVNIQGPEGMTALHMGAQHGNVTVCEMLLRDGGAFVEPRDHGGWSPLVWAAEHRHPPALRLLLANGADAATRDSEGNGAIHWCALAGSPLSLKLLLDAAPHTVHHHNAHHDTPLHIAARQGHYACVIILLARGAKTDVENSAGELPADVCTGACQTAIALNMHMAQITGNPTRCKILSSDISNGLEEYPVPCVNEVDDEPLPTDFTYVTSHLLPEPVAIDDSIATMKGCDCVDVCGSNCACVVLSVRMWWSRGKLIPAFPHHDPPMLFECNQTCACNKRKCENMVVSRIMSRGSLGVRAEVFRTLGRGWGLRAASPVPRGAAAALYCGELLPLSAADTRAVDRYMFALDLKPDLLQQCNEKTLLCVDACRYGSAARFVNHSCSANLAPVRVFPQARDLRLPAIVLFATRDIRAGEELTFDYGDKFWQVKSKFMKCECATPECRYPEKSTESDS</sequence>
<evidence type="ECO:0000256" key="3">
    <source>
        <dbReference type="ARBA" id="ARBA00022603"/>
    </source>
</evidence>
<feature type="region of interest" description="Disordered" evidence="6">
    <location>
        <begin position="255"/>
        <end position="297"/>
    </location>
</feature>
<feature type="compositionally biased region" description="Basic and acidic residues" evidence="6">
    <location>
        <begin position="34"/>
        <end position="48"/>
    </location>
</feature>
<name>A0ABN8L6W7_CHISP</name>
<keyword evidence="3" id="KW-0808">Transferase</keyword>
<feature type="domain" description="SET" evidence="7">
    <location>
        <begin position="1150"/>
        <end position="1275"/>
    </location>
</feature>
<feature type="compositionally biased region" description="Polar residues" evidence="6">
    <location>
        <begin position="23"/>
        <end position="33"/>
    </location>
</feature>
<dbReference type="InterPro" id="IPR036770">
    <property type="entry name" value="Ankyrin_rpt-contain_sf"/>
</dbReference>
<feature type="compositionally biased region" description="Polar residues" evidence="6">
    <location>
        <begin position="333"/>
        <end position="347"/>
    </location>
</feature>
<dbReference type="InterPro" id="IPR047762">
    <property type="entry name" value="EHMT_CRR"/>
</dbReference>
<dbReference type="PANTHER" id="PTHR46307:SF4">
    <property type="entry name" value="G9A, ISOFORM B"/>
    <property type="match status" value="1"/>
</dbReference>
<feature type="compositionally biased region" description="Basic and acidic residues" evidence="6">
    <location>
        <begin position="371"/>
        <end position="383"/>
    </location>
</feature>
<keyword evidence="4" id="KW-0949">S-adenosyl-L-methionine</keyword>
<feature type="repeat" description="ANK" evidence="5">
    <location>
        <begin position="895"/>
        <end position="927"/>
    </location>
</feature>
<protein>
    <recommendedName>
        <fullName evidence="11">SET domain-containing protein</fullName>
    </recommendedName>
</protein>
<gene>
    <name evidence="9" type="ORF">CHILSU_LOCUS9074</name>
</gene>
<organism evidence="9 10">
    <name type="scientific">Chilo suppressalis</name>
    <name type="common">Asiatic rice borer moth</name>
    <dbReference type="NCBI Taxonomy" id="168631"/>
    <lineage>
        <taxon>Eukaryota</taxon>
        <taxon>Metazoa</taxon>
        <taxon>Ecdysozoa</taxon>
        <taxon>Arthropoda</taxon>
        <taxon>Hexapoda</taxon>
        <taxon>Insecta</taxon>
        <taxon>Pterygota</taxon>
        <taxon>Neoptera</taxon>
        <taxon>Endopterygota</taxon>
        <taxon>Lepidoptera</taxon>
        <taxon>Glossata</taxon>
        <taxon>Ditrysia</taxon>
        <taxon>Pyraloidea</taxon>
        <taxon>Crambidae</taxon>
        <taxon>Crambinae</taxon>
        <taxon>Chilo</taxon>
    </lineage>
</organism>
<dbReference type="InterPro" id="IPR002110">
    <property type="entry name" value="Ankyrin_rpt"/>
</dbReference>
<dbReference type="SMART" id="SM00248">
    <property type="entry name" value="ANK"/>
    <property type="match status" value="5"/>
</dbReference>
<keyword evidence="5" id="KW-0040">ANK repeat</keyword>
<evidence type="ECO:0000256" key="6">
    <source>
        <dbReference type="SAM" id="MobiDB-lite"/>
    </source>
</evidence>
<dbReference type="SMART" id="SM00468">
    <property type="entry name" value="PreSET"/>
    <property type="match status" value="1"/>
</dbReference>